<gene>
    <name evidence="2" type="ORF">FGO68_gene13623</name>
</gene>
<feature type="compositionally biased region" description="Polar residues" evidence="1">
    <location>
        <begin position="182"/>
        <end position="204"/>
    </location>
</feature>
<feature type="region of interest" description="Disordered" evidence="1">
    <location>
        <begin position="155"/>
        <end position="204"/>
    </location>
</feature>
<sequence length="279" mass="31056">MSSIRNIIFITIRPIYTPLLVTTTTTFFNLISNKFMAHIHTYTQAVPTRLLQYPQTSIALRTAPLWGPLNVPIANAQLGDSQCERPSSLYSLSLLISLYKVLGDTHVGAPKSNLTSSAAPTVPTRAASAQQLESFPLYSVFLSQYYLNLHCGGAPSSGRKTSLTEREDNSGKTEVVLKSRESSLTSSQATQGRAETPQLSTSSPWCANHVNHEHPSRETASSRIQSKQRFGQKRFLVRVRTRADLKGLVPTRTCELDQRQRRHQESGRFRPPLIHPRSA</sequence>
<evidence type="ECO:0000256" key="1">
    <source>
        <dbReference type="SAM" id="MobiDB-lite"/>
    </source>
</evidence>
<keyword evidence="3" id="KW-1185">Reference proteome</keyword>
<organism evidence="2 3">
    <name type="scientific">Halteria grandinella</name>
    <dbReference type="NCBI Taxonomy" id="5974"/>
    <lineage>
        <taxon>Eukaryota</taxon>
        <taxon>Sar</taxon>
        <taxon>Alveolata</taxon>
        <taxon>Ciliophora</taxon>
        <taxon>Intramacronucleata</taxon>
        <taxon>Spirotrichea</taxon>
        <taxon>Stichotrichia</taxon>
        <taxon>Sporadotrichida</taxon>
        <taxon>Halteriidae</taxon>
        <taxon>Halteria</taxon>
    </lineage>
</organism>
<feature type="region of interest" description="Disordered" evidence="1">
    <location>
        <begin position="256"/>
        <end position="279"/>
    </location>
</feature>
<dbReference type="EMBL" id="RRYP01012765">
    <property type="protein sequence ID" value="TNV76901.1"/>
    <property type="molecule type" value="Genomic_DNA"/>
</dbReference>
<accession>A0A8J8NMJ3</accession>
<evidence type="ECO:0000313" key="3">
    <source>
        <dbReference type="Proteomes" id="UP000785679"/>
    </source>
</evidence>
<dbReference type="AlphaFoldDB" id="A0A8J8NMJ3"/>
<evidence type="ECO:0000313" key="2">
    <source>
        <dbReference type="EMBL" id="TNV76901.1"/>
    </source>
</evidence>
<proteinExistence type="predicted"/>
<dbReference type="Proteomes" id="UP000785679">
    <property type="component" value="Unassembled WGS sequence"/>
</dbReference>
<feature type="compositionally biased region" description="Basic and acidic residues" evidence="1">
    <location>
        <begin position="162"/>
        <end position="181"/>
    </location>
</feature>
<reference evidence="2" key="1">
    <citation type="submission" date="2019-06" db="EMBL/GenBank/DDBJ databases">
        <authorList>
            <person name="Zheng W."/>
        </authorList>
    </citation>
    <scope>NUCLEOTIDE SEQUENCE</scope>
    <source>
        <strain evidence="2">QDHG01</strain>
    </source>
</reference>
<protein>
    <submittedName>
        <fullName evidence="2">Uncharacterized protein</fullName>
    </submittedName>
</protein>
<feature type="compositionally biased region" description="Basic and acidic residues" evidence="1">
    <location>
        <begin position="256"/>
        <end position="268"/>
    </location>
</feature>
<name>A0A8J8NMJ3_HALGN</name>
<comment type="caution">
    <text evidence="2">The sequence shown here is derived from an EMBL/GenBank/DDBJ whole genome shotgun (WGS) entry which is preliminary data.</text>
</comment>